<dbReference type="PROSITE" id="PS51375">
    <property type="entry name" value="PPR"/>
    <property type="match status" value="1"/>
</dbReference>
<protein>
    <recommendedName>
        <fullName evidence="6">Pentatricopeptide repeat-containing protein</fullName>
    </recommendedName>
</protein>
<evidence type="ECO:0000256" key="1">
    <source>
        <dbReference type="ARBA" id="ARBA00022737"/>
    </source>
</evidence>
<feature type="region of interest" description="Disordered" evidence="3">
    <location>
        <begin position="1"/>
        <end position="23"/>
    </location>
</feature>
<dbReference type="InterPro" id="IPR011990">
    <property type="entry name" value="TPR-like_helical_dom_sf"/>
</dbReference>
<sequence length="335" mass="38017">MGRCGEHGSMPRTKNSLNLTSNLNNNPKKYGECQIYSSICKRWKNFTTLYTVSSKGKRRPTIHQWILSLSSSPEDSERALTSTPHPDHTHTWTSDDNCIQSTKRARRKPDLINAFSNAIIKDKLPPKFMVNSSHPILSENHLHRSKACLTTADGHRLHHHLVADCYPSSSNANYHHHRCLIVATATNRRHRHRHLPPPPLPSTKRVGEIEKAVQVFKGMVFKDVFTWSSMVDGYWKNGMVLEARKAFEAMPVKNVVSWTAMIQDPYQGLDLPRMTYLAASKEVNSLPSLLQCIHGKESNLLVVKFLKERIHFLTDMATNSARNDAWCGAPTTLYA</sequence>
<dbReference type="PANTHER" id="PTHR47926:SF382">
    <property type="entry name" value="PENTACOTRIPEPTIDE-REPEAT REGION OF PRORP DOMAIN-CONTAINING PROTEIN"/>
    <property type="match status" value="1"/>
</dbReference>
<organism evidence="4 5">
    <name type="scientific">Dendrobium thyrsiflorum</name>
    <name type="common">Pinecone-like raceme dendrobium</name>
    <name type="synonym">Orchid</name>
    <dbReference type="NCBI Taxonomy" id="117978"/>
    <lineage>
        <taxon>Eukaryota</taxon>
        <taxon>Viridiplantae</taxon>
        <taxon>Streptophyta</taxon>
        <taxon>Embryophyta</taxon>
        <taxon>Tracheophyta</taxon>
        <taxon>Spermatophyta</taxon>
        <taxon>Magnoliopsida</taxon>
        <taxon>Liliopsida</taxon>
        <taxon>Asparagales</taxon>
        <taxon>Orchidaceae</taxon>
        <taxon>Epidendroideae</taxon>
        <taxon>Malaxideae</taxon>
        <taxon>Dendrobiinae</taxon>
        <taxon>Dendrobium</taxon>
    </lineage>
</organism>
<dbReference type="PANTHER" id="PTHR47926">
    <property type="entry name" value="PENTATRICOPEPTIDE REPEAT-CONTAINING PROTEIN"/>
    <property type="match status" value="1"/>
</dbReference>
<evidence type="ECO:0008006" key="6">
    <source>
        <dbReference type="Google" id="ProtNLM"/>
    </source>
</evidence>
<gene>
    <name evidence="4" type="ORF">M5K25_011049</name>
</gene>
<comment type="caution">
    <text evidence="4">The sequence shown here is derived from an EMBL/GenBank/DDBJ whole genome shotgun (WGS) entry which is preliminary data.</text>
</comment>
<proteinExistence type="predicted"/>
<dbReference type="EMBL" id="JANQDX010000009">
    <property type="protein sequence ID" value="KAL0918990.1"/>
    <property type="molecule type" value="Genomic_DNA"/>
</dbReference>
<reference evidence="4 5" key="1">
    <citation type="journal article" date="2024" name="Plant Biotechnol. J.">
        <title>Dendrobium thyrsiflorum genome and its molecular insights into genes involved in important horticultural traits.</title>
        <authorList>
            <person name="Chen B."/>
            <person name="Wang J.Y."/>
            <person name="Zheng P.J."/>
            <person name="Li K.L."/>
            <person name="Liang Y.M."/>
            <person name="Chen X.F."/>
            <person name="Zhang C."/>
            <person name="Zhao X."/>
            <person name="He X."/>
            <person name="Zhang G.Q."/>
            <person name="Liu Z.J."/>
            <person name="Xu Q."/>
        </authorList>
    </citation>
    <scope>NUCLEOTIDE SEQUENCE [LARGE SCALE GENOMIC DNA]</scope>
    <source>
        <strain evidence="4">GZMU011</strain>
    </source>
</reference>
<feature type="compositionally biased region" description="Polar residues" evidence="3">
    <location>
        <begin position="75"/>
        <end position="84"/>
    </location>
</feature>
<evidence type="ECO:0000313" key="4">
    <source>
        <dbReference type="EMBL" id="KAL0918990.1"/>
    </source>
</evidence>
<dbReference type="Proteomes" id="UP001552299">
    <property type="component" value="Unassembled WGS sequence"/>
</dbReference>
<dbReference type="Pfam" id="PF01535">
    <property type="entry name" value="PPR"/>
    <property type="match status" value="1"/>
</dbReference>
<evidence type="ECO:0000256" key="3">
    <source>
        <dbReference type="SAM" id="MobiDB-lite"/>
    </source>
</evidence>
<dbReference type="Gene3D" id="1.25.40.10">
    <property type="entry name" value="Tetratricopeptide repeat domain"/>
    <property type="match status" value="1"/>
</dbReference>
<feature type="repeat" description="PPR" evidence="2">
    <location>
        <begin position="223"/>
        <end position="257"/>
    </location>
</feature>
<keyword evidence="5" id="KW-1185">Reference proteome</keyword>
<accession>A0ABD0V208</accession>
<name>A0ABD0V208_DENTH</name>
<evidence type="ECO:0000256" key="2">
    <source>
        <dbReference type="PROSITE-ProRule" id="PRU00708"/>
    </source>
</evidence>
<evidence type="ECO:0000313" key="5">
    <source>
        <dbReference type="Proteomes" id="UP001552299"/>
    </source>
</evidence>
<keyword evidence="1" id="KW-0677">Repeat</keyword>
<dbReference type="NCBIfam" id="TIGR00756">
    <property type="entry name" value="PPR"/>
    <property type="match status" value="1"/>
</dbReference>
<feature type="region of interest" description="Disordered" evidence="3">
    <location>
        <begin position="75"/>
        <end position="97"/>
    </location>
</feature>
<dbReference type="InterPro" id="IPR002885">
    <property type="entry name" value="PPR_rpt"/>
</dbReference>
<dbReference type="InterPro" id="IPR046960">
    <property type="entry name" value="PPR_At4g14850-like_plant"/>
</dbReference>
<dbReference type="AlphaFoldDB" id="A0ABD0V208"/>